<proteinExistence type="predicted"/>
<reference evidence="1 2" key="1">
    <citation type="submission" date="2024-11" db="EMBL/GenBank/DDBJ databases">
        <authorList>
            <person name="Heng Y.C."/>
            <person name="Lim A.C.H."/>
            <person name="Lee J.K.Y."/>
            <person name="Kittelmann S."/>
        </authorList>
    </citation>
    <scope>NUCLEOTIDE SEQUENCE [LARGE SCALE GENOMIC DNA]</scope>
    <source>
        <strain evidence="1 2">WILCCON 0185</strain>
    </source>
</reference>
<protein>
    <submittedName>
        <fullName evidence="1">Uncharacterized protein</fullName>
    </submittedName>
</protein>
<organism evidence="1 2">
    <name type="scientific">Candidatus Clostridium stratigraminis</name>
    <dbReference type="NCBI Taxonomy" id="3381661"/>
    <lineage>
        <taxon>Bacteria</taxon>
        <taxon>Bacillati</taxon>
        <taxon>Bacillota</taxon>
        <taxon>Clostridia</taxon>
        <taxon>Eubacteriales</taxon>
        <taxon>Clostridiaceae</taxon>
        <taxon>Clostridium</taxon>
    </lineage>
</organism>
<evidence type="ECO:0000313" key="2">
    <source>
        <dbReference type="Proteomes" id="UP001623591"/>
    </source>
</evidence>
<comment type="caution">
    <text evidence="1">The sequence shown here is derived from an EMBL/GenBank/DDBJ whole genome shotgun (WGS) entry which is preliminary data.</text>
</comment>
<keyword evidence="2" id="KW-1185">Reference proteome</keyword>
<sequence>MKSRTIQGTQSYTTVGGVCMVDSNNIERKENNVVQEFKLGNTSIEICDDFCYNRTSDEVDAILARIAGRAQHQLTAQD</sequence>
<dbReference type="RefSeq" id="WP_406768444.1">
    <property type="nucleotide sequence ID" value="NZ_JBJHZZ010000001.1"/>
</dbReference>
<dbReference type="EMBL" id="JBJHZZ010000001">
    <property type="protein sequence ID" value="MFL0245991.1"/>
    <property type="molecule type" value="Genomic_DNA"/>
</dbReference>
<gene>
    <name evidence="1" type="ORF">ACJDUG_03245</name>
</gene>
<evidence type="ECO:0000313" key="1">
    <source>
        <dbReference type="EMBL" id="MFL0245991.1"/>
    </source>
</evidence>
<name>A0ABW8T065_9CLOT</name>
<dbReference type="Proteomes" id="UP001623591">
    <property type="component" value="Unassembled WGS sequence"/>
</dbReference>
<accession>A0ABW8T065</accession>